<evidence type="ECO:0000259" key="2">
    <source>
        <dbReference type="Pfam" id="PF13476"/>
    </source>
</evidence>
<dbReference type="Gene3D" id="3.40.50.300">
    <property type="entry name" value="P-loop containing nucleotide triphosphate hydrolases"/>
    <property type="match status" value="1"/>
</dbReference>
<feature type="coiled-coil region" evidence="1">
    <location>
        <begin position="216"/>
        <end position="276"/>
    </location>
</feature>
<dbReference type="Proteomes" id="UP001268577">
    <property type="component" value="Unassembled WGS sequence"/>
</dbReference>
<gene>
    <name evidence="3" type="ORF">P7H70_01665</name>
</gene>
<dbReference type="InterPro" id="IPR027417">
    <property type="entry name" value="P-loop_NTPase"/>
</dbReference>
<dbReference type="RefSeq" id="WP_046391919.1">
    <property type="nucleotide sequence ID" value="NZ_JARQBZ010000002.1"/>
</dbReference>
<protein>
    <submittedName>
        <fullName evidence="3">AAA family ATPase</fullName>
    </submittedName>
</protein>
<proteinExistence type="predicted"/>
<dbReference type="Pfam" id="PF13476">
    <property type="entry name" value="AAA_23"/>
    <property type="match status" value="1"/>
</dbReference>
<keyword evidence="1" id="KW-0175">Coiled coil</keyword>
<dbReference type="AlphaFoldDB" id="A0AAW8U366"/>
<reference evidence="3" key="1">
    <citation type="submission" date="2023-03" db="EMBL/GenBank/DDBJ databases">
        <authorList>
            <person name="Shen W."/>
            <person name="Cai J."/>
        </authorList>
    </citation>
    <scope>NUCLEOTIDE SEQUENCE</scope>
    <source>
        <strain evidence="3">P96-3</strain>
    </source>
</reference>
<dbReference type="GO" id="GO:0006302">
    <property type="term" value="P:double-strand break repair"/>
    <property type="evidence" value="ECO:0007669"/>
    <property type="project" value="InterPro"/>
</dbReference>
<evidence type="ECO:0000313" key="3">
    <source>
        <dbReference type="EMBL" id="MDT2832747.1"/>
    </source>
</evidence>
<evidence type="ECO:0000313" key="4">
    <source>
        <dbReference type="Proteomes" id="UP001268577"/>
    </source>
</evidence>
<organism evidence="3 4">
    <name type="scientific">Vagococcus carniphilus</name>
    <dbReference type="NCBI Taxonomy" id="218144"/>
    <lineage>
        <taxon>Bacteria</taxon>
        <taxon>Bacillati</taxon>
        <taxon>Bacillota</taxon>
        <taxon>Bacilli</taxon>
        <taxon>Lactobacillales</taxon>
        <taxon>Enterococcaceae</taxon>
        <taxon>Vagococcus</taxon>
    </lineage>
</organism>
<evidence type="ECO:0000256" key="1">
    <source>
        <dbReference type="SAM" id="Coils"/>
    </source>
</evidence>
<name>A0AAW8U366_9ENTE</name>
<dbReference type="EMBL" id="JARQBZ010000002">
    <property type="protein sequence ID" value="MDT2832747.1"/>
    <property type="molecule type" value="Genomic_DNA"/>
</dbReference>
<dbReference type="GO" id="GO:0016887">
    <property type="term" value="F:ATP hydrolysis activity"/>
    <property type="evidence" value="ECO:0007669"/>
    <property type="project" value="InterPro"/>
</dbReference>
<sequence length="609" mass="69430">MAFYISKVTATGTGKSPAIVTFDKGLNIICGVSDSGKTCILKCIQFAMGVIEKPFEKEQTGYDSVSLDINTPEGTIHLSRIVGKNIVNVVSQINSIDGGDYDVKYKSNGNKNPVLNELWLKLIGIKKLPMIIKNQDFARQRLSWKTLMGLFWLKEQEIENPKSVLLPSSPTQNPYFFASLLYLLTGNEFPNMEEHDKDEISKAKKDAVRQFVNGRISQMSKKREELQKALSAYSDLDVENEMQKLIDNLSETEAAIAAATEESKDLLSTLLDLKEKEAENQVTYSHFQSLRSQYTADIKRLSFIVDGEVHLHSVDKNKKCPFCDGNMQPAERKSYIKASRAELNRIITQLQGLSESEEDVVSLLYEVREKIDHLERQRSGIDKLIETELTPQSNKLREGIQQYRSYIQLQQESTVLQSVSQEWIVELQKQESDDSDNPKFKPKEHFPVDFNTRIDEIAYSILVDCKYENLNTAHFNMGTFDLEINGYAKEDSHGKGYWAFINTIVGLTFRKYLHEDAVHRPGIFVVDTPLLGLDQGVDDNAPTSMRTALFQYFIDNQSEGQMIVVENTKDLPDLDYEARDAKVIEFTHGKYVSKYKESRYGFLHDVYSN</sequence>
<comment type="caution">
    <text evidence="3">The sequence shown here is derived from an EMBL/GenBank/DDBJ whole genome shotgun (WGS) entry which is preliminary data.</text>
</comment>
<dbReference type="InterPro" id="IPR038729">
    <property type="entry name" value="Rad50/SbcC_AAA"/>
</dbReference>
<feature type="domain" description="Rad50/SbcC-type AAA" evidence="2">
    <location>
        <begin position="20"/>
        <end position="262"/>
    </location>
</feature>
<accession>A0AAW8U366</accession>